<evidence type="ECO:0000313" key="3">
    <source>
        <dbReference type="Proteomes" id="UP000772181"/>
    </source>
</evidence>
<dbReference type="AlphaFoldDB" id="A0A933GKU8"/>
<sequence length="55" mass="5839">MIKNLSSLLILLTLAVFLFTIGMGCGKKGPPKLPPEKKDAASSYQQSFGKAGDLN</sequence>
<proteinExistence type="predicted"/>
<organism evidence="2 3">
    <name type="scientific">Tectimicrobiota bacterium</name>
    <dbReference type="NCBI Taxonomy" id="2528274"/>
    <lineage>
        <taxon>Bacteria</taxon>
        <taxon>Pseudomonadati</taxon>
        <taxon>Nitrospinota/Tectimicrobiota group</taxon>
        <taxon>Candidatus Tectimicrobiota</taxon>
    </lineage>
</organism>
<name>A0A933GKU8_UNCTE</name>
<gene>
    <name evidence="2" type="ORF">HY730_01310</name>
</gene>
<reference evidence="2" key="1">
    <citation type="submission" date="2020-07" db="EMBL/GenBank/DDBJ databases">
        <title>Huge and variable diversity of episymbiotic CPR bacteria and DPANN archaea in groundwater ecosystems.</title>
        <authorList>
            <person name="He C.Y."/>
            <person name="Keren R."/>
            <person name="Whittaker M."/>
            <person name="Farag I.F."/>
            <person name="Doudna J."/>
            <person name="Cate J.H.D."/>
            <person name="Banfield J.F."/>
        </authorList>
    </citation>
    <scope>NUCLEOTIDE SEQUENCE</scope>
    <source>
        <strain evidence="2">NC_groundwater_1482_Ag_S-0.65um_47_24</strain>
    </source>
</reference>
<evidence type="ECO:0000313" key="2">
    <source>
        <dbReference type="EMBL" id="MBI4595000.1"/>
    </source>
</evidence>
<comment type="caution">
    <text evidence="2">The sequence shown here is derived from an EMBL/GenBank/DDBJ whole genome shotgun (WGS) entry which is preliminary data.</text>
</comment>
<dbReference type="Proteomes" id="UP000772181">
    <property type="component" value="Unassembled WGS sequence"/>
</dbReference>
<dbReference type="PROSITE" id="PS51257">
    <property type="entry name" value="PROKAR_LIPOPROTEIN"/>
    <property type="match status" value="1"/>
</dbReference>
<evidence type="ECO:0000256" key="1">
    <source>
        <dbReference type="SAM" id="MobiDB-lite"/>
    </source>
</evidence>
<accession>A0A933GKU8</accession>
<evidence type="ECO:0008006" key="4">
    <source>
        <dbReference type="Google" id="ProtNLM"/>
    </source>
</evidence>
<feature type="region of interest" description="Disordered" evidence="1">
    <location>
        <begin position="30"/>
        <end position="55"/>
    </location>
</feature>
<dbReference type="EMBL" id="JACQWF010000062">
    <property type="protein sequence ID" value="MBI4595000.1"/>
    <property type="molecule type" value="Genomic_DNA"/>
</dbReference>
<protein>
    <recommendedName>
        <fullName evidence="4">Lipoprotein</fullName>
    </recommendedName>
</protein>